<name>Q6BY54_DEBHA</name>
<comment type="subcellular location">
    <subcellularLocation>
        <location evidence="1">Nucleus</location>
    </subcellularLocation>
</comment>
<feature type="compositionally biased region" description="Polar residues" evidence="8">
    <location>
        <begin position="293"/>
        <end position="307"/>
    </location>
</feature>
<evidence type="ECO:0000256" key="3">
    <source>
        <dbReference type="ARBA" id="ARBA00022737"/>
    </source>
</evidence>
<feature type="region of interest" description="Disordered" evidence="8">
    <location>
        <begin position="191"/>
        <end position="247"/>
    </location>
</feature>
<dbReference type="eggNOG" id="KOG1721">
    <property type="taxonomic scope" value="Eukaryota"/>
</dbReference>
<dbReference type="GO" id="GO:0008270">
    <property type="term" value="F:zinc ion binding"/>
    <property type="evidence" value="ECO:0007669"/>
    <property type="project" value="UniProtKB-KW"/>
</dbReference>
<dbReference type="FunFam" id="3.30.160.60:FF:000065">
    <property type="entry name" value="B-cell CLL/lymphoma 6, member B"/>
    <property type="match status" value="1"/>
</dbReference>
<dbReference type="GO" id="GO:0000981">
    <property type="term" value="F:DNA-binding transcription factor activity, RNA polymerase II-specific"/>
    <property type="evidence" value="ECO:0007669"/>
    <property type="project" value="InterPro"/>
</dbReference>
<evidence type="ECO:0000259" key="9">
    <source>
        <dbReference type="PROSITE" id="PS50157"/>
    </source>
</evidence>
<keyword evidence="3" id="KW-0677">Repeat</keyword>
<dbReference type="InterPro" id="IPR036236">
    <property type="entry name" value="Znf_C2H2_sf"/>
</dbReference>
<keyword evidence="11" id="KW-1185">Reference proteome</keyword>
<feature type="compositionally biased region" description="Polar residues" evidence="8">
    <location>
        <begin position="73"/>
        <end position="92"/>
    </location>
</feature>
<dbReference type="GO" id="GO:0000978">
    <property type="term" value="F:RNA polymerase II cis-regulatory region sequence-specific DNA binding"/>
    <property type="evidence" value="ECO:0007669"/>
    <property type="project" value="InterPro"/>
</dbReference>
<dbReference type="OMA" id="TINTFSH"/>
<dbReference type="InParanoid" id="Q6BY54"/>
<feature type="domain" description="C2H2-type" evidence="9">
    <location>
        <begin position="43"/>
        <end position="72"/>
    </location>
</feature>
<dbReference type="PROSITE" id="PS00028">
    <property type="entry name" value="ZINC_FINGER_C2H2_1"/>
    <property type="match status" value="2"/>
</dbReference>
<feature type="domain" description="C2H2-type" evidence="9">
    <location>
        <begin position="15"/>
        <end position="42"/>
    </location>
</feature>
<dbReference type="PANTHER" id="PTHR40626">
    <property type="entry name" value="MIP31509P"/>
    <property type="match status" value="1"/>
</dbReference>
<dbReference type="GO" id="GO:0005634">
    <property type="term" value="C:nucleus"/>
    <property type="evidence" value="ECO:0007669"/>
    <property type="project" value="UniProtKB-SubCell"/>
</dbReference>
<dbReference type="SUPFAM" id="SSF57667">
    <property type="entry name" value="beta-beta-alpha zinc fingers"/>
    <property type="match status" value="1"/>
</dbReference>
<feature type="compositionally biased region" description="Polar residues" evidence="8">
    <location>
        <begin position="198"/>
        <end position="231"/>
    </location>
</feature>
<evidence type="ECO:0000256" key="7">
    <source>
        <dbReference type="PROSITE-ProRule" id="PRU00042"/>
    </source>
</evidence>
<dbReference type="Gene3D" id="3.30.160.60">
    <property type="entry name" value="Classic Zinc Finger"/>
    <property type="match status" value="2"/>
</dbReference>
<evidence type="ECO:0000256" key="4">
    <source>
        <dbReference type="ARBA" id="ARBA00022771"/>
    </source>
</evidence>
<dbReference type="GeneID" id="2899506"/>
<evidence type="ECO:0000256" key="5">
    <source>
        <dbReference type="ARBA" id="ARBA00022833"/>
    </source>
</evidence>
<proteinExistence type="predicted"/>
<dbReference type="PANTHER" id="PTHR40626:SF11">
    <property type="entry name" value="ZINC FINGER PROTEIN YPR022C"/>
    <property type="match status" value="1"/>
</dbReference>
<dbReference type="AlphaFoldDB" id="Q6BY54"/>
<reference evidence="10 11" key="1">
    <citation type="journal article" date="2004" name="Nature">
        <title>Genome evolution in yeasts.</title>
        <authorList>
            <consortium name="Genolevures"/>
            <person name="Dujon B."/>
            <person name="Sherman D."/>
            <person name="Fischer G."/>
            <person name="Durrens P."/>
            <person name="Casaregola S."/>
            <person name="Lafontaine I."/>
            <person name="de Montigny J."/>
            <person name="Marck C."/>
            <person name="Neuveglise C."/>
            <person name="Talla E."/>
            <person name="Goffard N."/>
            <person name="Frangeul L."/>
            <person name="Aigle M."/>
            <person name="Anthouard V."/>
            <person name="Babour A."/>
            <person name="Barbe V."/>
            <person name="Barnay S."/>
            <person name="Blanchin S."/>
            <person name="Beckerich J.M."/>
            <person name="Beyne E."/>
            <person name="Bleykasten C."/>
            <person name="Boisrame A."/>
            <person name="Boyer J."/>
            <person name="Cattolico L."/>
            <person name="Confanioleri F."/>
            <person name="de Daruvar A."/>
            <person name="Despons L."/>
            <person name="Fabre E."/>
            <person name="Fairhead C."/>
            <person name="Ferry-Dumazet H."/>
            <person name="Groppi A."/>
            <person name="Hantraye F."/>
            <person name="Hennequin C."/>
            <person name="Jauniaux N."/>
            <person name="Joyet P."/>
            <person name="Kachouri R."/>
            <person name="Kerrest A."/>
            <person name="Koszul R."/>
            <person name="Lemaire M."/>
            <person name="Lesur I."/>
            <person name="Ma L."/>
            <person name="Muller H."/>
            <person name="Nicaud J.M."/>
            <person name="Nikolski M."/>
            <person name="Oztas S."/>
            <person name="Ozier-Kalogeropoulos O."/>
            <person name="Pellenz S."/>
            <person name="Potier S."/>
            <person name="Richard G.F."/>
            <person name="Straub M.L."/>
            <person name="Suleau A."/>
            <person name="Swennene D."/>
            <person name="Tekaia F."/>
            <person name="Wesolowski-Louvel M."/>
            <person name="Westhof E."/>
            <person name="Wirth B."/>
            <person name="Zeniou-Meyer M."/>
            <person name="Zivanovic I."/>
            <person name="Bolotin-Fukuhara M."/>
            <person name="Thierry A."/>
            <person name="Bouchier C."/>
            <person name="Caudron B."/>
            <person name="Scarpelli C."/>
            <person name="Gaillardin C."/>
            <person name="Weissenbach J."/>
            <person name="Wincker P."/>
            <person name="Souciet J.L."/>
        </authorList>
    </citation>
    <scope>NUCLEOTIDE SEQUENCE [LARGE SCALE GENOMIC DNA]</scope>
    <source>
        <strain evidence="11">ATCC 36239 / CBS 767 / BCRC 21394 / JCM 1990 / NBRC 0083 / IGC 2968</strain>
    </source>
</reference>
<keyword evidence="2" id="KW-0479">Metal-binding</keyword>
<dbReference type="HOGENOM" id="CLU_014675_0_0_1"/>
<dbReference type="Proteomes" id="UP000000599">
    <property type="component" value="Chromosome A"/>
</dbReference>
<gene>
    <name evidence="10" type="ordered locus">DEHA2A12298g</name>
</gene>
<dbReference type="PROSITE" id="PS50157">
    <property type="entry name" value="ZINC_FINGER_C2H2_2"/>
    <property type="match status" value="2"/>
</dbReference>
<accession>Q6BY54</accession>
<dbReference type="InterPro" id="IPR051059">
    <property type="entry name" value="VerF-like"/>
</dbReference>
<keyword evidence="5" id="KW-0862">Zinc</keyword>
<dbReference type="GO" id="GO:0006351">
    <property type="term" value="P:DNA-templated transcription"/>
    <property type="evidence" value="ECO:0007669"/>
    <property type="project" value="InterPro"/>
</dbReference>
<feature type="region of interest" description="Disordered" evidence="8">
    <location>
        <begin position="281"/>
        <end position="307"/>
    </location>
</feature>
<keyword evidence="4 7" id="KW-0863">Zinc-finger</keyword>
<dbReference type="Pfam" id="PF00096">
    <property type="entry name" value="zf-C2H2"/>
    <property type="match status" value="2"/>
</dbReference>
<protein>
    <submittedName>
        <fullName evidence="10">DEHA2A12298p</fullName>
    </submittedName>
</protein>
<dbReference type="OrthoDB" id="1405595at2759"/>
<evidence type="ECO:0000256" key="6">
    <source>
        <dbReference type="ARBA" id="ARBA00023242"/>
    </source>
</evidence>
<keyword evidence="6" id="KW-0539">Nucleus</keyword>
<dbReference type="RefSeq" id="XP_456865.2">
    <property type="nucleotide sequence ID" value="XM_456865.1"/>
</dbReference>
<dbReference type="VEuPathDB" id="FungiDB:DEHA2A12298g"/>
<dbReference type="Pfam" id="PF04082">
    <property type="entry name" value="Fungal_trans"/>
    <property type="match status" value="1"/>
</dbReference>
<feature type="region of interest" description="Disordered" evidence="8">
    <location>
        <begin position="69"/>
        <end position="115"/>
    </location>
</feature>
<dbReference type="KEGG" id="dha:DEHA2A12298g"/>
<dbReference type="EMBL" id="CR382133">
    <property type="protein sequence ID" value="CAG84840.2"/>
    <property type="molecule type" value="Genomic_DNA"/>
</dbReference>
<organism evidence="10 11">
    <name type="scientific">Debaryomyces hansenii (strain ATCC 36239 / CBS 767 / BCRC 21394 / JCM 1990 / NBRC 0083 / IGC 2968)</name>
    <name type="common">Yeast</name>
    <name type="synonym">Torulaspora hansenii</name>
    <dbReference type="NCBI Taxonomy" id="284592"/>
    <lineage>
        <taxon>Eukaryota</taxon>
        <taxon>Fungi</taxon>
        <taxon>Dikarya</taxon>
        <taxon>Ascomycota</taxon>
        <taxon>Saccharomycotina</taxon>
        <taxon>Pichiomycetes</taxon>
        <taxon>Debaryomycetaceae</taxon>
        <taxon>Debaryomyces</taxon>
    </lineage>
</organism>
<evidence type="ECO:0000313" key="10">
    <source>
        <dbReference type="EMBL" id="CAG84840.2"/>
    </source>
</evidence>
<dbReference type="InterPro" id="IPR013087">
    <property type="entry name" value="Znf_C2H2_type"/>
</dbReference>
<dbReference type="GO" id="GO:0000785">
    <property type="term" value="C:chromatin"/>
    <property type="evidence" value="ECO:0007669"/>
    <property type="project" value="TreeGrafter"/>
</dbReference>
<evidence type="ECO:0000256" key="8">
    <source>
        <dbReference type="SAM" id="MobiDB-lite"/>
    </source>
</evidence>
<sequence length="1026" mass="118653">MSTTNIATSTKPQLFICPSCSKSFTRKDYLYRHEKNHSQVKPFKCDQCNLSFTRSDLLTKHYKSKSHQRVKNELNSCSGKSIVGNSSNSNPKQAPYKVEKRSSRSVDSSTSSIMNDTLLNQHAPSLNQFNKEREMKEFKRLGIPDFLNRHFNDEKIPAPPPQPSIILPAIPSNCNDNSSIASANMFMNRSQEKGKAVDSNTHTSAKEQQNPNSHYLNSHNDSAPTPNTSMPGRNDISGGGSEMDSNAPPGIIDNDLLWLFNDITPVDNLFWLFSDISPSDNSGTGSGSGSGNKLANSNDWNPTTSSLAEAHSNTNISKSLNNHDDIASFMYQNLYNESTNTKINNNKINMNESTRSRIIHTLSSVNQLNKVSLKRFEEYLDLYWFNFAQTFPIIHQATFDPNTMNIYLLISIIVIGMAHSLDKLEYETSIAINKKLRRIIYDVIEDNTELPLPLMQALMLHNFSAKNFGDTQLSKIAQIDHGSNIMYLKFSGFLNNLTEPIVYKQKNASLTELTEQWQNWIQYESCKRSVFFEFICDTQHATFSKIRSLSAFDIKLELPCSDEVWNCADSLRFFEEYQKQPKGLCARPRLDISSKYVYSKELEYLYNNDSNDEIKNDNVYGYGSDNTNFNRTFEFSNNENYLTDSFNIKAPKDTADLSNASDTSRSQQSIKKENKWPTFLWGLKSMMTTYKANQKEYPLDCYSLFSRYIILHGLLRVCWDMRGQSLLDLGFISKKKLGEFFKKLENAFLNWKRYFDLHVKLYEKQIESDEDVYVKHSPNKHLILSLNNYGPTNASWANISFYYTGLFCLYADIPSVTMFAAEYKNFHYVTKTVYKGIKEMEYERNKLIIEQWARSIYGKFALVEACKFLRLVYGNEETINTFSHIPQAAYLAALIIWCYEIKRDCRNVEMNRERNDEVERDKIKLDASKYFDLLGNIHYELSRSDAREYFSMILDLKNDLNDDYLDEQNNNQDFIGRNDYEEFKERQMNTIGVVCYVLHLLRNCKWVYSIDLVQQLEHVIITYEKI</sequence>
<evidence type="ECO:0000256" key="2">
    <source>
        <dbReference type="ARBA" id="ARBA00022723"/>
    </source>
</evidence>
<dbReference type="SMART" id="SM00355">
    <property type="entry name" value="ZnF_C2H2"/>
    <property type="match status" value="2"/>
</dbReference>
<dbReference type="InterPro" id="IPR007219">
    <property type="entry name" value="XnlR_reg_dom"/>
</dbReference>
<evidence type="ECO:0000256" key="1">
    <source>
        <dbReference type="ARBA" id="ARBA00004123"/>
    </source>
</evidence>
<evidence type="ECO:0000313" key="11">
    <source>
        <dbReference type="Proteomes" id="UP000000599"/>
    </source>
</evidence>